<evidence type="ECO:0000259" key="2">
    <source>
        <dbReference type="Pfam" id="PF00206"/>
    </source>
</evidence>
<name>A0A3E0DW14_9GAMM</name>
<evidence type="ECO:0000313" key="4">
    <source>
        <dbReference type="EMBL" id="REG86694.1"/>
    </source>
</evidence>
<dbReference type="Proteomes" id="UP000256542">
    <property type="component" value="Unassembled WGS sequence"/>
</dbReference>
<dbReference type="FunFam" id="1.10.275.10:FF:000001">
    <property type="entry name" value="Fumarate hydratase, mitochondrial"/>
    <property type="match status" value="1"/>
</dbReference>
<dbReference type="EMBL" id="QUNG01000001">
    <property type="protein sequence ID" value="REG86694.1"/>
    <property type="molecule type" value="Genomic_DNA"/>
</dbReference>
<evidence type="ECO:0000313" key="5">
    <source>
        <dbReference type="Proteomes" id="UP000256542"/>
    </source>
</evidence>
<organism evidence="4 5">
    <name type="scientific">Marinomonas pollencensis</name>
    <dbReference type="NCBI Taxonomy" id="491954"/>
    <lineage>
        <taxon>Bacteria</taxon>
        <taxon>Pseudomonadati</taxon>
        <taxon>Pseudomonadota</taxon>
        <taxon>Gammaproteobacteria</taxon>
        <taxon>Oceanospirillales</taxon>
        <taxon>Oceanospirillaceae</taxon>
        <taxon>Marinomonas</taxon>
    </lineage>
</organism>
<protein>
    <submittedName>
        <fullName evidence="4">Aspartate ammonia-lyase</fullName>
    </submittedName>
</protein>
<dbReference type="PRINTS" id="PR00149">
    <property type="entry name" value="FUMRATELYASE"/>
</dbReference>
<keyword evidence="1 4" id="KW-0456">Lyase</keyword>
<dbReference type="InterPro" id="IPR020557">
    <property type="entry name" value="Fumarate_lyase_CS"/>
</dbReference>
<dbReference type="InterPro" id="IPR000362">
    <property type="entry name" value="Fumarate_lyase_fam"/>
</dbReference>
<dbReference type="OrthoDB" id="9802809at2"/>
<dbReference type="InterPro" id="IPR022761">
    <property type="entry name" value="Fumarate_lyase_N"/>
</dbReference>
<dbReference type="NCBIfam" id="NF008909">
    <property type="entry name" value="PRK12273.1"/>
    <property type="match status" value="1"/>
</dbReference>
<dbReference type="PANTHER" id="PTHR42696">
    <property type="entry name" value="ASPARTATE AMMONIA-LYASE"/>
    <property type="match status" value="1"/>
</dbReference>
<dbReference type="InterPro" id="IPR018951">
    <property type="entry name" value="Fumarase_C_C"/>
</dbReference>
<dbReference type="GO" id="GO:0006099">
    <property type="term" value="P:tricarboxylic acid cycle"/>
    <property type="evidence" value="ECO:0007669"/>
    <property type="project" value="InterPro"/>
</dbReference>
<dbReference type="AlphaFoldDB" id="A0A3E0DW14"/>
<dbReference type="GO" id="GO:0005829">
    <property type="term" value="C:cytosol"/>
    <property type="evidence" value="ECO:0007669"/>
    <property type="project" value="TreeGrafter"/>
</dbReference>
<dbReference type="RefSeq" id="WP_115895947.1">
    <property type="nucleotide sequence ID" value="NZ_QUNG01000001.1"/>
</dbReference>
<dbReference type="Gene3D" id="1.10.40.30">
    <property type="entry name" value="Fumarase/aspartase (C-terminal domain)"/>
    <property type="match status" value="1"/>
</dbReference>
<accession>A0A3E0DW14</accession>
<dbReference type="Pfam" id="PF00206">
    <property type="entry name" value="Lyase_1"/>
    <property type="match status" value="1"/>
</dbReference>
<feature type="domain" description="Fumarate lyase N-terminal" evidence="2">
    <location>
        <begin position="9"/>
        <end position="339"/>
    </location>
</feature>
<feature type="domain" description="Fumarase C C-terminal" evidence="3">
    <location>
        <begin position="414"/>
        <end position="456"/>
    </location>
</feature>
<dbReference type="Pfam" id="PF10415">
    <property type="entry name" value="FumaraseC_C"/>
    <property type="match status" value="1"/>
</dbReference>
<keyword evidence="5" id="KW-1185">Reference proteome</keyword>
<proteinExistence type="predicted"/>
<evidence type="ECO:0000256" key="1">
    <source>
        <dbReference type="ARBA" id="ARBA00023239"/>
    </source>
</evidence>
<dbReference type="GO" id="GO:0006531">
    <property type="term" value="P:aspartate metabolic process"/>
    <property type="evidence" value="ECO:0007669"/>
    <property type="project" value="TreeGrafter"/>
</dbReference>
<comment type="caution">
    <text evidence="4">The sequence shown here is derived from an EMBL/GenBank/DDBJ whole genome shotgun (WGS) entry which is preliminary data.</text>
</comment>
<dbReference type="GO" id="GO:0008797">
    <property type="term" value="F:aspartate ammonia-lyase activity"/>
    <property type="evidence" value="ECO:0007669"/>
    <property type="project" value="TreeGrafter"/>
</dbReference>
<dbReference type="InterPro" id="IPR051546">
    <property type="entry name" value="Aspartate_Ammonia-Lyase"/>
</dbReference>
<reference evidence="4 5" key="1">
    <citation type="submission" date="2018-08" db="EMBL/GenBank/DDBJ databases">
        <title>Genomic Encyclopedia of Type Strains, Phase III (KMG-III): the genomes of soil and plant-associated and newly described type strains.</title>
        <authorList>
            <person name="Whitman W."/>
        </authorList>
    </citation>
    <scope>NUCLEOTIDE SEQUENCE [LARGE SCALE GENOMIC DNA]</scope>
    <source>
        <strain evidence="4 5">CECT 7375</strain>
    </source>
</reference>
<dbReference type="InterPro" id="IPR024083">
    <property type="entry name" value="Fumarase/histidase_N"/>
</dbReference>
<evidence type="ECO:0000259" key="3">
    <source>
        <dbReference type="Pfam" id="PF10415"/>
    </source>
</evidence>
<dbReference type="Gene3D" id="1.20.200.10">
    <property type="entry name" value="Fumarase/aspartase (Central domain)"/>
    <property type="match status" value="1"/>
</dbReference>
<gene>
    <name evidence="4" type="ORF">DFP81_101259</name>
</gene>
<dbReference type="InterPro" id="IPR008948">
    <property type="entry name" value="L-Aspartase-like"/>
</dbReference>
<dbReference type="PROSITE" id="PS00163">
    <property type="entry name" value="FUMARATE_LYASES"/>
    <property type="match status" value="1"/>
</dbReference>
<sequence length="475" mass="52496">MRIENDALGKREIKNELYYGIQTLRAKENFSVSGKTIFDIPYFVESIVQIKKAAALANHQIGALDNSVCKAICQAADDVLTQPDRQDFIIDIYHGGGGTSANMNVNEVLANRANEILTGSKGYDNVHPNTHVNMGQSTNDVIPAAMKMAVYHSLFQLCQALQHCITSLEKKEAEFNEIVKLGRTCFQDALPITLGQQFSGYRNAFVRMLKDVQQAQLLCLELPLSATAVGTEFGTFPGYKEWVYRTLEETTSIQWRAEKNLFDGLQNADLWLKISATLKAVALNLHKLAGDLRLMSSGPRAGLGEITLPAVQPGSSIMPGKVNPVVPEMAMQVYFRVLGNDVAISRACEGELDLNVWESLILNCTTESCNLLTSCIPLLMEKCVDGIIANKEKCLTDAEQSLALSTVIATLFDYQTASRLAKQAEAESKTIKQVVIENKLMSKSEAETYLDPLMMTSPHRFNQLFSKKRSTKDGH</sequence>
<dbReference type="PANTHER" id="PTHR42696:SF2">
    <property type="entry name" value="ASPARTATE AMMONIA-LYASE"/>
    <property type="match status" value="1"/>
</dbReference>
<dbReference type="SUPFAM" id="SSF48557">
    <property type="entry name" value="L-aspartase-like"/>
    <property type="match status" value="1"/>
</dbReference>
<dbReference type="Gene3D" id="1.10.275.10">
    <property type="entry name" value="Fumarase/aspartase (N-terminal domain)"/>
    <property type="match status" value="1"/>
</dbReference>